<dbReference type="InterPro" id="IPR003819">
    <property type="entry name" value="TauD/TfdA-like"/>
</dbReference>
<keyword evidence="5" id="KW-0408">Iron</keyword>
<dbReference type="Pfam" id="PF02668">
    <property type="entry name" value="TauD"/>
    <property type="match status" value="1"/>
</dbReference>
<evidence type="ECO:0000256" key="6">
    <source>
        <dbReference type="SAM" id="MobiDB-lite"/>
    </source>
</evidence>
<evidence type="ECO:0000256" key="4">
    <source>
        <dbReference type="ARBA" id="ARBA00023002"/>
    </source>
</evidence>
<dbReference type="PANTHER" id="PTHR30468:SF10">
    <property type="entry name" value="TAUD_TFDA-LIKE DOMAIN-CONTAINING PROTEIN"/>
    <property type="match status" value="1"/>
</dbReference>
<dbReference type="EMBL" id="MU151217">
    <property type="protein sequence ID" value="KAF9447058.1"/>
    <property type="molecule type" value="Genomic_DNA"/>
</dbReference>
<dbReference type="SUPFAM" id="SSF51197">
    <property type="entry name" value="Clavaminate synthase-like"/>
    <property type="match status" value="1"/>
</dbReference>
<keyword evidence="4" id="KW-0560">Oxidoreductase</keyword>
<comment type="similarity">
    <text evidence="1">Belongs to the TfdA dioxygenase family.</text>
</comment>
<evidence type="ECO:0000256" key="2">
    <source>
        <dbReference type="ARBA" id="ARBA00022723"/>
    </source>
</evidence>
<gene>
    <name evidence="8" type="ORF">P691DRAFT_803020</name>
</gene>
<dbReference type="InterPro" id="IPR051323">
    <property type="entry name" value="AtsK-like"/>
</dbReference>
<keyword evidence="3 8" id="KW-0223">Dioxygenase</keyword>
<organism evidence="8 9">
    <name type="scientific">Macrolepiota fuliginosa MF-IS2</name>
    <dbReference type="NCBI Taxonomy" id="1400762"/>
    <lineage>
        <taxon>Eukaryota</taxon>
        <taxon>Fungi</taxon>
        <taxon>Dikarya</taxon>
        <taxon>Basidiomycota</taxon>
        <taxon>Agaricomycotina</taxon>
        <taxon>Agaricomycetes</taxon>
        <taxon>Agaricomycetidae</taxon>
        <taxon>Agaricales</taxon>
        <taxon>Agaricineae</taxon>
        <taxon>Agaricaceae</taxon>
        <taxon>Macrolepiota</taxon>
    </lineage>
</organism>
<reference evidence="8" key="1">
    <citation type="submission" date="2020-11" db="EMBL/GenBank/DDBJ databases">
        <authorList>
            <consortium name="DOE Joint Genome Institute"/>
            <person name="Ahrendt S."/>
            <person name="Riley R."/>
            <person name="Andreopoulos W."/>
            <person name="Labutti K."/>
            <person name="Pangilinan J."/>
            <person name="Ruiz-Duenas F.J."/>
            <person name="Barrasa J.M."/>
            <person name="Sanchez-Garcia M."/>
            <person name="Camarero S."/>
            <person name="Miyauchi S."/>
            <person name="Serrano A."/>
            <person name="Linde D."/>
            <person name="Babiker R."/>
            <person name="Drula E."/>
            <person name="Ayuso-Fernandez I."/>
            <person name="Pacheco R."/>
            <person name="Padilla G."/>
            <person name="Ferreira P."/>
            <person name="Barriuso J."/>
            <person name="Kellner H."/>
            <person name="Castanera R."/>
            <person name="Alfaro M."/>
            <person name="Ramirez L."/>
            <person name="Pisabarro A.G."/>
            <person name="Kuo A."/>
            <person name="Tritt A."/>
            <person name="Lipzen A."/>
            <person name="He G."/>
            <person name="Yan M."/>
            <person name="Ng V."/>
            <person name="Cullen D."/>
            <person name="Martin F."/>
            <person name="Rosso M.-N."/>
            <person name="Henrissat B."/>
            <person name="Hibbett D."/>
            <person name="Martinez A.T."/>
            <person name="Grigoriev I.V."/>
        </authorList>
    </citation>
    <scope>NUCLEOTIDE SEQUENCE</scope>
    <source>
        <strain evidence="8">MF-IS2</strain>
    </source>
</reference>
<evidence type="ECO:0000313" key="8">
    <source>
        <dbReference type="EMBL" id="KAF9447058.1"/>
    </source>
</evidence>
<dbReference type="PANTHER" id="PTHR30468">
    <property type="entry name" value="ALPHA-KETOGLUTARATE-DEPENDENT SULFONATE DIOXYGENASE"/>
    <property type="match status" value="1"/>
</dbReference>
<dbReference type="GO" id="GO:0005737">
    <property type="term" value="C:cytoplasm"/>
    <property type="evidence" value="ECO:0007669"/>
    <property type="project" value="TreeGrafter"/>
</dbReference>
<dbReference type="Proteomes" id="UP000807342">
    <property type="component" value="Unassembled WGS sequence"/>
</dbReference>
<accession>A0A9P5X9S3</accession>
<dbReference type="OrthoDB" id="10257314at2759"/>
<dbReference type="InterPro" id="IPR042098">
    <property type="entry name" value="TauD-like_sf"/>
</dbReference>
<sequence>MTTTVAPSVAPSFLGSLSQYESYDATPVIGTVFSNKSTQLSQLLEAPNADELLHDLAVLVSHRGVVFFKDQDITVEQQKRLGQKLGELTGKPETSKLHKHPVSEDVPELGLEISVISSKGGIANTGHQTKTRASRGWHSDITFEKVPSDYAVYFSFVYSLVGRVGGDTLWASGYEAYDRLSPAYQKFLEGLTATHDGKFFYEYAKRTGKKVNLERGAPENIGDDLTAVHPVIRTNPVTGFKTLFVNKGFTKKINELTPDESDDVLEYLTRHFADNHDLQVRYRWETNDVAIWDNRVTVHTATHDYSESREGNRVVSLGEKPYFDPNSKSRREALGSSSGDEPRPNHNSNQHRETVAALPPGAITAPLIRFDAL</sequence>
<evidence type="ECO:0000259" key="7">
    <source>
        <dbReference type="Pfam" id="PF02668"/>
    </source>
</evidence>
<dbReference type="GO" id="GO:0016706">
    <property type="term" value="F:2-oxoglutarate-dependent dioxygenase activity"/>
    <property type="evidence" value="ECO:0007669"/>
    <property type="project" value="TreeGrafter"/>
</dbReference>
<dbReference type="GO" id="GO:0046872">
    <property type="term" value="F:metal ion binding"/>
    <property type="evidence" value="ECO:0007669"/>
    <property type="project" value="UniProtKB-KW"/>
</dbReference>
<evidence type="ECO:0000256" key="3">
    <source>
        <dbReference type="ARBA" id="ARBA00022964"/>
    </source>
</evidence>
<dbReference type="Gene3D" id="3.60.130.10">
    <property type="entry name" value="Clavaminate synthase-like"/>
    <property type="match status" value="1"/>
</dbReference>
<keyword evidence="9" id="KW-1185">Reference proteome</keyword>
<feature type="domain" description="TauD/TfdA-like" evidence="7">
    <location>
        <begin position="48"/>
        <end position="313"/>
    </location>
</feature>
<comment type="caution">
    <text evidence="8">The sequence shown here is derived from an EMBL/GenBank/DDBJ whole genome shotgun (WGS) entry which is preliminary data.</text>
</comment>
<keyword evidence="2" id="KW-0479">Metal-binding</keyword>
<evidence type="ECO:0000313" key="9">
    <source>
        <dbReference type="Proteomes" id="UP000807342"/>
    </source>
</evidence>
<protein>
    <submittedName>
        <fullName evidence="8">Taurine catabolism dioxygenase</fullName>
    </submittedName>
</protein>
<evidence type="ECO:0000256" key="5">
    <source>
        <dbReference type="ARBA" id="ARBA00023004"/>
    </source>
</evidence>
<name>A0A9P5X9S3_9AGAR</name>
<proteinExistence type="inferred from homology"/>
<evidence type="ECO:0000256" key="1">
    <source>
        <dbReference type="ARBA" id="ARBA00005896"/>
    </source>
</evidence>
<feature type="region of interest" description="Disordered" evidence="6">
    <location>
        <begin position="304"/>
        <end position="360"/>
    </location>
</feature>
<dbReference type="AlphaFoldDB" id="A0A9P5X9S3"/>
<feature type="compositionally biased region" description="Basic and acidic residues" evidence="6">
    <location>
        <begin position="340"/>
        <end position="354"/>
    </location>
</feature>